<accession>A0A1T4WDB4</accession>
<gene>
    <name evidence="2" type="ORF">SAMN02745704_00820</name>
</gene>
<dbReference type="PROSITE" id="PS51186">
    <property type="entry name" value="GNAT"/>
    <property type="match status" value="1"/>
</dbReference>
<dbReference type="InterPro" id="IPR000182">
    <property type="entry name" value="GNAT_dom"/>
</dbReference>
<dbReference type="EMBL" id="FUYC01000002">
    <property type="protein sequence ID" value="SKA75008.1"/>
    <property type="molecule type" value="Genomic_DNA"/>
</dbReference>
<dbReference type="PANTHER" id="PTHR43792:SF16">
    <property type="entry name" value="N-ACETYLTRANSFERASE DOMAIN-CONTAINING PROTEIN"/>
    <property type="match status" value="1"/>
</dbReference>
<protein>
    <submittedName>
        <fullName evidence="2">Protein N-acetyltransferase, RimJ/RimL family</fullName>
    </submittedName>
</protein>
<evidence type="ECO:0000313" key="2">
    <source>
        <dbReference type="EMBL" id="SKA75008.1"/>
    </source>
</evidence>
<dbReference type="InterPro" id="IPR051531">
    <property type="entry name" value="N-acetyltransferase"/>
</dbReference>
<evidence type="ECO:0000313" key="3">
    <source>
        <dbReference type="Proteomes" id="UP000190027"/>
    </source>
</evidence>
<name>A0A1T4WDB4_9BACT</name>
<dbReference type="PANTHER" id="PTHR43792">
    <property type="entry name" value="GNAT FAMILY, PUTATIVE (AFU_ORTHOLOGUE AFUA_3G00765)-RELATED-RELATED"/>
    <property type="match status" value="1"/>
</dbReference>
<dbReference type="SUPFAM" id="SSF55729">
    <property type="entry name" value="Acyl-CoA N-acyltransferases (Nat)"/>
    <property type="match status" value="1"/>
</dbReference>
<dbReference type="RefSeq" id="WP_078716373.1">
    <property type="nucleotide sequence ID" value="NZ_FUYC01000002.1"/>
</dbReference>
<dbReference type="Proteomes" id="UP000190027">
    <property type="component" value="Unassembled WGS sequence"/>
</dbReference>
<dbReference type="STRING" id="1121449.SAMN02745704_00820"/>
<evidence type="ECO:0000259" key="1">
    <source>
        <dbReference type="PROSITE" id="PS51186"/>
    </source>
</evidence>
<keyword evidence="2" id="KW-0808">Transferase</keyword>
<reference evidence="2 3" key="1">
    <citation type="submission" date="2017-02" db="EMBL/GenBank/DDBJ databases">
        <authorList>
            <person name="Peterson S.W."/>
        </authorList>
    </citation>
    <scope>NUCLEOTIDE SEQUENCE [LARGE SCALE GENOMIC DNA]</scope>
    <source>
        <strain evidence="2 3">DSM 16080</strain>
    </source>
</reference>
<dbReference type="OrthoDB" id="6293260at2"/>
<dbReference type="AlphaFoldDB" id="A0A1T4WDB4"/>
<dbReference type="Pfam" id="PF13302">
    <property type="entry name" value="Acetyltransf_3"/>
    <property type="match status" value="1"/>
</dbReference>
<dbReference type="InterPro" id="IPR016181">
    <property type="entry name" value="Acyl_CoA_acyltransferase"/>
</dbReference>
<dbReference type="Gene3D" id="3.40.630.30">
    <property type="match status" value="1"/>
</dbReference>
<keyword evidence="3" id="KW-1185">Reference proteome</keyword>
<dbReference type="GO" id="GO:0016747">
    <property type="term" value="F:acyltransferase activity, transferring groups other than amino-acyl groups"/>
    <property type="evidence" value="ECO:0007669"/>
    <property type="project" value="InterPro"/>
</dbReference>
<sequence length="178" mass="19450">MSKINDRSGLSLQIRLVRPEDGAYFAALLGQDRETVRCMASLPWPMTESTATHWLKERLADGACIYAVLRRDDRTFLGTAGYGLRSGREGTVAEVGFWVGRPYRGQGVASRGLALALRRAAQDGAVLAVGNVFPDNAASARVLRNNGFVFVGQHDEELPLRGGLRRLDVYQRSLGDDG</sequence>
<feature type="domain" description="N-acetyltransferase" evidence="1">
    <location>
        <begin position="12"/>
        <end position="170"/>
    </location>
</feature>
<proteinExistence type="predicted"/>
<organism evidence="2 3">
    <name type="scientific">Paucidesulfovibrio gracilis DSM 16080</name>
    <dbReference type="NCBI Taxonomy" id="1121449"/>
    <lineage>
        <taxon>Bacteria</taxon>
        <taxon>Pseudomonadati</taxon>
        <taxon>Thermodesulfobacteriota</taxon>
        <taxon>Desulfovibrionia</taxon>
        <taxon>Desulfovibrionales</taxon>
        <taxon>Desulfovibrionaceae</taxon>
        <taxon>Paucidesulfovibrio</taxon>
    </lineage>
</organism>